<accession>A0A1C7Z8Z1</accession>
<feature type="domain" description="Outer membrane protein assembly factor BamE" evidence="3">
    <location>
        <begin position="118"/>
        <end position="168"/>
    </location>
</feature>
<dbReference type="AlphaFoldDB" id="A0A1C7Z8Z1"/>
<evidence type="ECO:0000256" key="2">
    <source>
        <dbReference type="SAM" id="SignalP"/>
    </source>
</evidence>
<dbReference type="PATRIC" id="fig|317.243.peg.6100"/>
<feature type="compositionally biased region" description="Polar residues" evidence="1">
    <location>
        <begin position="80"/>
        <end position="90"/>
    </location>
</feature>
<comment type="caution">
    <text evidence="4">The sequence shown here is derived from an EMBL/GenBank/DDBJ whole genome shotgun (WGS) entry which is preliminary data.</text>
</comment>
<dbReference type="GO" id="GO:0019867">
    <property type="term" value="C:outer membrane"/>
    <property type="evidence" value="ECO:0007669"/>
    <property type="project" value="InterPro"/>
</dbReference>
<dbReference type="OrthoDB" id="7031901at2"/>
<evidence type="ECO:0000313" key="5">
    <source>
        <dbReference type="Proteomes" id="UP000093104"/>
    </source>
</evidence>
<evidence type="ECO:0000256" key="1">
    <source>
        <dbReference type="SAM" id="MobiDB-lite"/>
    </source>
</evidence>
<protein>
    <submittedName>
        <fullName evidence="4">SmpA/OmlA family outer membrane lipoprotein</fullName>
    </submittedName>
</protein>
<gene>
    <name evidence="4" type="ORF">AFK24_07620</name>
</gene>
<feature type="region of interest" description="Disordered" evidence="1">
    <location>
        <begin position="53"/>
        <end position="90"/>
    </location>
</feature>
<proteinExistence type="predicted"/>
<sequence length="171" mass="18743">MTIQPRQVLCSALLCLPLSLHATIVQRCEDPAGNVTYTSLGCPSDHGMQLQNAFNAPPGSKSNTALLPPQDQPPRRQSRATATATHQENQLTVVGQRDDGCGNRLSAEQRRRAIINQQTPPGMTKRDVESLLGRPDKVVSRNGETRYTYNAKKGRSSQVTFDEMGCVKGKR</sequence>
<dbReference type="RefSeq" id="WP_065832681.1">
    <property type="nucleotide sequence ID" value="NZ_LGSI01000030.1"/>
</dbReference>
<dbReference type="Pfam" id="PF04355">
    <property type="entry name" value="BamE"/>
    <property type="match status" value="1"/>
</dbReference>
<keyword evidence="2" id="KW-0732">Signal</keyword>
<feature type="chain" id="PRO_5008892278" evidence="2">
    <location>
        <begin position="23"/>
        <end position="171"/>
    </location>
</feature>
<evidence type="ECO:0000259" key="3">
    <source>
        <dbReference type="Pfam" id="PF04355"/>
    </source>
</evidence>
<dbReference type="InterPro" id="IPR007450">
    <property type="entry name" value="BamE_dom"/>
</dbReference>
<dbReference type="Proteomes" id="UP000093104">
    <property type="component" value="Unassembled WGS sequence"/>
</dbReference>
<name>A0A1C7Z8Z1_PSESX</name>
<reference evidence="4 5" key="1">
    <citation type="submission" date="2015-07" db="EMBL/GenBank/DDBJ databases">
        <title>Draft genome sequence of a diazotrophic, plant growth-promoting rhizobacterium of the Pseudomonas syringae complex.</title>
        <authorList>
            <person name="Patten C.L."/>
            <person name="Jeong H."/>
        </authorList>
    </citation>
    <scope>NUCLEOTIDE SEQUENCE [LARGE SCALE GENOMIC DNA]</scope>
    <source>
        <strain evidence="4 5">GR12-2</strain>
    </source>
</reference>
<evidence type="ECO:0000313" key="4">
    <source>
        <dbReference type="EMBL" id="OCR25660.1"/>
    </source>
</evidence>
<organism evidence="4 5">
    <name type="scientific">Pseudomonas syringae</name>
    <dbReference type="NCBI Taxonomy" id="317"/>
    <lineage>
        <taxon>Bacteria</taxon>
        <taxon>Pseudomonadati</taxon>
        <taxon>Pseudomonadota</taxon>
        <taxon>Gammaproteobacteria</taxon>
        <taxon>Pseudomonadales</taxon>
        <taxon>Pseudomonadaceae</taxon>
        <taxon>Pseudomonas</taxon>
    </lineage>
</organism>
<dbReference type="EMBL" id="LGSI01000030">
    <property type="protein sequence ID" value="OCR25660.1"/>
    <property type="molecule type" value="Genomic_DNA"/>
</dbReference>
<keyword evidence="4" id="KW-0449">Lipoprotein</keyword>
<feature type="signal peptide" evidence="2">
    <location>
        <begin position="1"/>
        <end position="22"/>
    </location>
</feature>
<feature type="compositionally biased region" description="Polar residues" evidence="1">
    <location>
        <begin position="53"/>
        <end position="65"/>
    </location>
</feature>